<dbReference type="GO" id="GO:0009288">
    <property type="term" value="C:bacterial-type flagellum"/>
    <property type="evidence" value="ECO:0007669"/>
    <property type="project" value="UniProtKB-SubCell"/>
</dbReference>
<gene>
    <name evidence="7" type="ORF">HXW94_08950</name>
</gene>
<feature type="domain" description="Flagellin N-terminal" evidence="5">
    <location>
        <begin position="8"/>
        <end position="132"/>
    </location>
</feature>
<dbReference type="InterPro" id="IPR001029">
    <property type="entry name" value="Flagellin_N"/>
</dbReference>
<keyword evidence="3" id="KW-0964">Secreted</keyword>
<dbReference type="Gene3D" id="1.20.1330.10">
    <property type="entry name" value="f41 fragment of flagellin, N-terminal domain"/>
    <property type="match status" value="2"/>
</dbReference>
<evidence type="ECO:0000259" key="6">
    <source>
        <dbReference type="Pfam" id="PF00700"/>
    </source>
</evidence>
<keyword evidence="7" id="KW-0966">Cell projection</keyword>
<sequence length="660" mass="71005">MRVATISIYKQATYQLGRLTSDLNEANEVVSSNIKISSASDDPSGMKQVLTINSDLAALDQYQVNVDQAQNVLTTAETALDTMADQLSEMKLLCSALTNASASYQERSNAAESMPGYLASLLDLANTDAYGGYVFGGDNNRTTPFTCDDDHHPTSVTYNGSSDLVNISTSRNTTISLDCCGRDLFYEDHITVNPTNNKIVFIEDPGTGDDDIITHEATITSGTYSKEELAAAVEDSLNDVSEEQGYGIIYAVAYDDDTNTFSIGTDGSLDTPMRVTFEAIQTETARTSNLKTDGANFEDVKINIVNETPVTEYTPVPEGTKPLTFTYTEDNTWKVSNDPGYGLPAEIEVDPGDESIEIDVNDNGKADIVVNLGGTPEAGDTVSFDIVEGYENASILPDLGFESDSVILETVTSDVPVENSSFPVTVDDTNDTIDFTETLLDGGGTSVQLTAEIAADTYSDPESYAEAVEKALETASAENGNRVNYSVSVAYDEDNNASFTISEDTDTGRQLESFDLLFSSGTHADSSAAGDLGFNAEDVSSKPLEGEEATWSVWDTVFNLKNALENNDVDGIQRAMNWLDNHYESLTSSMSTVGRIYSSTTTTEATILDTDLTLTTQRSTVRDADTVEAIMNLKSAQTVYQAALSSTSSVMGMSLVDYMG</sequence>
<dbReference type="InterPro" id="IPR001492">
    <property type="entry name" value="Flagellin"/>
</dbReference>
<name>A0A850SVC8_9BACT</name>
<dbReference type="PANTHER" id="PTHR42792">
    <property type="entry name" value="FLAGELLIN"/>
    <property type="match status" value="1"/>
</dbReference>
<evidence type="ECO:0000256" key="1">
    <source>
        <dbReference type="ARBA" id="ARBA00005709"/>
    </source>
</evidence>
<dbReference type="Proteomes" id="UP000553343">
    <property type="component" value="Unassembled WGS sequence"/>
</dbReference>
<comment type="function">
    <text evidence="3">Flagellin is the subunit protein which polymerizes to form the filaments of bacterial flagella.</text>
</comment>
<organism evidence="7 8">
    <name type="scientific">Desulfobacter latus</name>
    <dbReference type="NCBI Taxonomy" id="2292"/>
    <lineage>
        <taxon>Bacteria</taxon>
        <taxon>Pseudomonadati</taxon>
        <taxon>Thermodesulfobacteriota</taxon>
        <taxon>Desulfobacteria</taxon>
        <taxon>Desulfobacterales</taxon>
        <taxon>Desulfobacteraceae</taxon>
        <taxon>Desulfobacter</taxon>
    </lineage>
</organism>
<reference evidence="7 8" key="1">
    <citation type="submission" date="2020-06" db="EMBL/GenBank/DDBJ databases">
        <title>High-quality draft genome of sulfate reducer Desulfobacter latus type strain AcrS2 isolated from marine sediment.</title>
        <authorList>
            <person name="Hoppe M."/>
            <person name="Larsen C.K."/>
            <person name="Marshall I.P.G."/>
            <person name="Schramm A."/>
            <person name="Marietou A.G."/>
        </authorList>
    </citation>
    <scope>NUCLEOTIDE SEQUENCE [LARGE SCALE GENOMIC DNA]</scope>
    <source>
        <strain evidence="7 8">AcRS2</strain>
    </source>
</reference>
<evidence type="ECO:0000256" key="3">
    <source>
        <dbReference type="RuleBase" id="RU362073"/>
    </source>
</evidence>
<keyword evidence="8" id="KW-1185">Reference proteome</keyword>
<accession>A0A850SVC8</accession>
<dbReference type="GO" id="GO:0005198">
    <property type="term" value="F:structural molecule activity"/>
    <property type="evidence" value="ECO:0007669"/>
    <property type="project" value="UniProtKB-UniRule"/>
</dbReference>
<dbReference type="Pfam" id="PF00669">
    <property type="entry name" value="Flagellin_N"/>
    <property type="match status" value="1"/>
</dbReference>
<comment type="caution">
    <text evidence="7">The sequence shown here is derived from an EMBL/GenBank/DDBJ whole genome shotgun (WGS) entry which is preliminary data.</text>
</comment>
<evidence type="ECO:0000256" key="4">
    <source>
        <dbReference type="SAM" id="Coils"/>
    </source>
</evidence>
<feature type="coiled-coil region" evidence="4">
    <location>
        <begin position="59"/>
        <end position="86"/>
    </location>
</feature>
<dbReference type="EMBL" id="JACADJ010000025">
    <property type="protein sequence ID" value="NWH05109.1"/>
    <property type="molecule type" value="Genomic_DNA"/>
</dbReference>
<protein>
    <recommendedName>
        <fullName evidence="3">Flagellin</fullName>
    </recommendedName>
</protein>
<evidence type="ECO:0000259" key="5">
    <source>
        <dbReference type="Pfam" id="PF00669"/>
    </source>
</evidence>
<proteinExistence type="inferred from homology"/>
<keyword evidence="7" id="KW-0969">Cilium</keyword>
<dbReference type="Pfam" id="PF00700">
    <property type="entry name" value="Flagellin_C"/>
    <property type="match status" value="1"/>
</dbReference>
<dbReference type="RefSeq" id="WP_178366564.1">
    <property type="nucleotide sequence ID" value="NZ_JACADJ010000025.1"/>
</dbReference>
<evidence type="ECO:0000256" key="2">
    <source>
        <dbReference type="ARBA" id="ARBA00023143"/>
    </source>
</evidence>
<dbReference type="GO" id="GO:0005576">
    <property type="term" value="C:extracellular region"/>
    <property type="evidence" value="ECO:0007669"/>
    <property type="project" value="UniProtKB-SubCell"/>
</dbReference>
<feature type="domain" description="Flagellin C-terminal" evidence="6">
    <location>
        <begin position="578"/>
        <end position="658"/>
    </location>
</feature>
<keyword evidence="4" id="KW-0175">Coiled coil</keyword>
<dbReference type="AlphaFoldDB" id="A0A850SVC8"/>
<evidence type="ECO:0000313" key="7">
    <source>
        <dbReference type="EMBL" id="NWH05109.1"/>
    </source>
</evidence>
<comment type="subcellular location">
    <subcellularLocation>
        <location evidence="3">Secreted</location>
    </subcellularLocation>
    <subcellularLocation>
        <location evidence="3">Bacterial flagellum</location>
    </subcellularLocation>
</comment>
<comment type="similarity">
    <text evidence="1 3">Belongs to the bacterial flagellin family.</text>
</comment>
<evidence type="ECO:0000313" key="8">
    <source>
        <dbReference type="Proteomes" id="UP000553343"/>
    </source>
</evidence>
<keyword evidence="2 3" id="KW-0975">Bacterial flagellum</keyword>
<dbReference type="SUPFAM" id="SSF64518">
    <property type="entry name" value="Phase 1 flagellin"/>
    <property type="match status" value="2"/>
</dbReference>
<dbReference type="InterPro" id="IPR046358">
    <property type="entry name" value="Flagellin_C"/>
</dbReference>
<dbReference type="PANTHER" id="PTHR42792:SF1">
    <property type="entry name" value="FLAGELLAR HOOK-ASSOCIATED PROTEIN 3"/>
    <property type="match status" value="1"/>
</dbReference>
<keyword evidence="7" id="KW-0282">Flagellum</keyword>